<dbReference type="EMBL" id="AP027272">
    <property type="protein sequence ID" value="BDX08520.1"/>
    <property type="molecule type" value="Genomic_DNA"/>
</dbReference>
<accession>A0AA48I9P2</accession>
<sequence>MKLKFIFALLLTSAASLLIGCSSVDINDYRGSEPNLNLKTFFDGKLKVYGMVQDFSGKVTRRFTADIDASWDGETGTLDELFYFDDGEQQTRIWTLNHLGNGEYNGTAGDVVGVAKGKTVGSVFRWQYELTIPYDGDTLNVKLDDWLYLITEDRLINRTSINKFGLEVGEITLIIEKL</sequence>
<protein>
    <recommendedName>
        <fullName evidence="4">Lipoprotein</fullName>
    </recommendedName>
</protein>
<dbReference type="KEGG" id="pmaw:MACH26_40410"/>
<keyword evidence="1" id="KW-0732">Signal</keyword>
<dbReference type="RefSeq" id="WP_338294589.1">
    <property type="nucleotide sequence ID" value="NZ_AP027272.1"/>
</dbReference>
<evidence type="ECO:0000313" key="3">
    <source>
        <dbReference type="Proteomes" id="UP001333710"/>
    </source>
</evidence>
<dbReference type="AlphaFoldDB" id="A0AA48I9P2"/>
<name>A0AA48I9P2_9ALTE</name>
<dbReference type="InterPro" id="IPR024409">
    <property type="entry name" value="DUF3833"/>
</dbReference>
<proteinExistence type="predicted"/>
<dbReference type="PROSITE" id="PS51257">
    <property type="entry name" value="PROKAR_LIPOPROTEIN"/>
    <property type="match status" value="1"/>
</dbReference>
<reference evidence="2" key="1">
    <citation type="submission" date="2023-01" db="EMBL/GenBank/DDBJ databases">
        <title>Complete genome sequence of Planctobacterium marinum strain Dej080120_11.</title>
        <authorList>
            <person name="Ueki S."/>
            <person name="Maruyama F."/>
        </authorList>
    </citation>
    <scope>NUCLEOTIDE SEQUENCE</scope>
    <source>
        <strain evidence="2">Dej080120_11</strain>
    </source>
</reference>
<organism evidence="2 3">
    <name type="scientific">Planctobacterium marinum</name>
    <dbReference type="NCBI Taxonomy" id="1631968"/>
    <lineage>
        <taxon>Bacteria</taxon>
        <taxon>Pseudomonadati</taxon>
        <taxon>Pseudomonadota</taxon>
        <taxon>Gammaproteobacteria</taxon>
        <taxon>Alteromonadales</taxon>
        <taxon>Alteromonadaceae</taxon>
        <taxon>Planctobacterium</taxon>
    </lineage>
</organism>
<feature type="chain" id="PRO_5041249585" description="Lipoprotein" evidence="1">
    <location>
        <begin position="25"/>
        <end position="178"/>
    </location>
</feature>
<feature type="signal peptide" evidence="1">
    <location>
        <begin position="1"/>
        <end position="24"/>
    </location>
</feature>
<evidence type="ECO:0000313" key="2">
    <source>
        <dbReference type="EMBL" id="BDX08520.1"/>
    </source>
</evidence>
<keyword evidence="3" id="KW-1185">Reference proteome</keyword>
<dbReference type="Proteomes" id="UP001333710">
    <property type="component" value="Chromosome"/>
</dbReference>
<evidence type="ECO:0000256" key="1">
    <source>
        <dbReference type="SAM" id="SignalP"/>
    </source>
</evidence>
<gene>
    <name evidence="2" type="ORF">MACH26_40410</name>
</gene>
<evidence type="ECO:0008006" key="4">
    <source>
        <dbReference type="Google" id="ProtNLM"/>
    </source>
</evidence>
<dbReference type="Pfam" id="PF12915">
    <property type="entry name" value="DUF3833"/>
    <property type="match status" value="1"/>
</dbReference>